<keyword evidence="3" id="KW-1185">Reference proteome</keyword>
<organism evidence="2 3">
    <name type="scientific">Kribbella deserti</name>
    <dbReference type="NCBI Taxonomy" id="1926257"/>
    <lineage>
        <taxon>Bacteria</taxon>
        <taxon>Bacillati</taxon>
        <taxon>Actinomycetota</taxon>
        <taxon>Actinomycetes</taxon>
        <taxon>Propionibacteriales</taxon>
        <taxon>Kribbellaceae</taxon>
        <taxon>Kribbella</taxon>
    </lineage>
</organism>
<feature type="transmembrane region" description="Helical" evidence="1">
    <location>
        <begin position="499"/>
        <end position="516"/>
    </location>
</feature>
<feature type="transmembrane region" description="Helical" evidence="1">
    <location>
        <begin position="214"/>
        <end position="235"/>
    </location>
</feature>
<feature type="transmembrane region" description="Helical" evidence="1">
    <location>
        <begin position="125"/>
        <end position="144"/>
    </location>
</feature>
<feature type="transmembrane region" description="Helical" evidence="1">
    <location>
        <begin position="308"/>
        <end position="324"/>
    </location>
</feature>
<dbReference type="RefSeq" id="WP_380052698.1">
    <property type="nucleotide sequence ID" value="NZ_JBHLTC010000035.1"/>
</dbReference>
<keyword evidence="1" id="KW-0812">Transmembrane</keyword>
<feature type="transmembrane region" description="Helical" evidence="1">
    <location>
        <begin position="441"/>
        <end position="461"/>
    </location>
</feature>
<feature type="transmembrane region" description="Helical" evidence="1">
    <location>
        <begin position="405"/>
        <end position="429"/>
    </location>
</feature>
<feature type="transmembrane region" description="Helical" evidence="1">
    <location>
        <begin position="283"/>
        <end position="301"/>
    </location>
</feature>
<keyword evidence="1" id="KW-0472">Membrane</keyword>
<feature type="transmembrane region" description="Helical" evidence="1">
    <location>
        <begin position="65"/>
        <end position="83"/>
    </location>
</feature>
<proteinExistence type="predicted"/>
<evidence type="ECO:0000313" key="3">
    <source>
        <dbReference type="Proteomes" id="UP001589890"/>
    </source>
</evidence>
<feature type="transmembrane region" description="Helical" evidence="1">
    <location>
        <begin position="330"/>
        <end position="346"/>
    </location>
</feature>
<feature type="transmembrane region" description="Helical" evidence="1">
    <location>
        <begin position="536"/>
        <end position="559"/>
    </location>
</feature>
<feature type="transmembrane region" description="Helical" evidence="1">
    <location>
        <begin position="41"/>
        <end position="58"/>
    </location>
</feature>
<feature type="transmembrane region" description="Helical" evidence="1">
    <location>
        <begin position="247"/>
        <end position="263"/>
    </location>
</feature>
<feature type="transmembrane region" description="Helical" evidence="1">
    <location>
        <begin position="355"/>
        <end position="376"/>
    </location>
</feature>
<sequence>MAGRLLQGLLRWLAPLTALAFTWVALHHYEVSYADSAKLTAYLVFGVTLPGMLVWRRLRRRTDVFYLDAAAGFAVGCALQLAVYLPGRWIGVPEIVVVAPIIIVVAFLTDGRLRRWWRGSPEGSVWGAWIIAMVVIFGVAMLSIDAFRSEPLEGYGAGYVYVDIPFHLALAAELKHHVPFQTPYVWDLPLQYHWYAHAHVAATSWATDVEIETLIRRVVPVTMLLAVTVGTAGLAQGWARRRWTGPVAAAVLIGVSSVTLYGWNRHTSGTVLDTPWWASPSQSFGQVMVIPAIALLVGILRGRKMPKLGVWALFTLSVAGVMAAKATMVPLLLAAVVAGFASWLVFRGRFHLPSLVALVIVIGSLAFAQFVIFGGASQGTTIRPFDSIHRLLPFWGFRTGPGDSWYAGATAAGAVIDVYGYLLLAAGLFAFGRRLLVNPAIASLFAVTVAGLGAAMVFVQHGNSERYFTRSAAALMIPLAVWGVAWLIRRSKPLRVKAVMAAAFVIGPVLALLIGWQTFPKPVASGPDQNWQALGYMLGPISAAIGIALLVGALLSLLTKRMGARASAAGLACIVLMGMGALPTYRVVARNVQAVEANGLDHVITRIGPTDIPWRGEEAARFLRANSSPDDLVATNAHCRIPERTRCDARAFWLAGYTERRILLEGWAYTVQANLAEERDGALYGPFWDPELEARNDGVFLDPNPNTAAILKGRYSVDFLFVDKRFGEVDENKMAVIATKTYDLGEAQIWRLR</sequence>
<evidence type="ECO:0000256" key="1">
    <source>
        <dbReference type="SAM" id="Phobius"/>
    </source>
</evidence>
<feature type="transmembrane region" description="Helical" evidence="1">
    <location>
        <begin position="467"/>
        <end position="487"/>
    </location>
</feature>
<accession>A0ABV6QSQ3</accession>
<reference evidence="2 3" key="1">
    <citation type="submission" date="2024-09" db="EMBL/GenBank/DDBJ databases">
        <authorList>
            <person name="Sun Q."/>
            <person name="Mori K."/>
        </authorList>
    </citation>
    <scope>NUCLEOTIDE SEQUENCE [LARGE SCALE GENOMIC DNA]</scope>
    <source>
        <strain evidence="2 3">CGMCC 1.15906</strain>
    </source>
</reference>
<protein>
    <recommendedName>
        <fullName evidence="4">Glycosyltransferase RgtA/B/C/D-like domain-containing protein</fullName>
    </recommendedName>
</protein>
<feature type="transmembrane region" description="Helical" evidence="1">
    <location>
        <begin position="12"/>
        <end position="29"/>
    </location>
</feature>
<evidence type="ECO:0000313" key="2">
    <source>
        <dbReference type="EMBL" id="MFC0627675.1"/>
    </source>
</evidence>
<feature type="transmembrane region" description="Helical" evidence="1">
    <location>
        <begin position="95"/>
        <end position="113"/>
    </location>
</feature>
<feature type="transmembrane region" description="Helical" evidence="1">
    <location>
        <begin position="566"/>
        <end position="585"/>
    </location>
</feature>
<comment type="caution">
    <text evidence="2">The sequence shown here is derived from an EMBL/GenBank/DDBJ whole genome shotgun (WGS) entry which is preliminary data.</text>
</comment>
<evidence type="ECO:0008006" key="4">
    <source>
        <dbReference type="Google" id="ProtNLM"/>
    </source>
</evidence>
<gene>
    <name evidence="2" type="ORF">ACFFGN_26615</name>
</gene>
<name>A0ABV6QSQ3_9ACTN</name>
<dbReference type="Proteomes" id="UP001589890">
    <property type="component" value="Unassembled WGS sequence"/>
</dbReference>
<keyword evidence="1" id="KW-1133">Transmembrane helix</keyword>
<dbReference type="EMBL" id="JBHLTC010000035">
    <property type="protein sequence ID" value="MFC0627675.1"/>
    <property type="molecule type" value="Genomic_DNA"/>
</dbReference>